<feature type="domain" description="Glycosyl transferase family 1" evidence="2">
    <location>
        <begin position="191"/>
        <end position="340"/>
    </location>
</feature>
<dbReference type="PANTHER" id="PTHR46401:SF2">
    <property type="entry name" value="GLYCOSYLTRANSFERASE WBBK-RELATED"/>
    <property type="match status" value="1"/>
</dbReference>
<comment type="caution">
    <text evidence="3">The sequence shown here is derived from an EMBL/GenBank/DDBJ whole genome shotgun (WGS) entry which is preliminary data.</text>
</comment>
<dbReference type="AlphaFoldDB" id="A0A7X1FQL3"/>
<dbReference type="CDD" id="cd03809">
    <property type="entry name" value="GT4_MtfB-like"/>
    <property type="match status" value="1"/>
</dbReference>
<name>A0A7X1FQL3_9SPHN</name>
<evidence type="ECO:0000256" key="1">
    <source>
        <dbReference type="ARBA" id="ARBA00022679"/>
    </source>
</evidence>
<dbReference type="SUPFAM" id="SSF53756">
    <property type="entry name" value="UDP-Glycosyltransferase/glycogen phosphorylase"/>
    <property type="match status" value="1"/>
</dbReference>
<keyword evidence="4" id="KW-1185">Reference proteome</keyword>
<reference evidence="3 4" key="1">
    <citation type="submission" date="2020-08" db="EMBL/GenBank/DDBJ databases">
        <title>The genome sequence of type strain Novosphingobium flavum NBRC 111647.</title>
        <authorList>
            <person name="Liu Y."/>
        </authorList>
    </citation>
    <scope>NUCLEOTIDE SEQUENCE [LARGE SCALE GENOMIC DNA]</scope>
    <source>
        <strain evidence="3 4">NBRC 111647</strain>
    </source>
</reference>
<dbReference type="PANTHER" id="PTHR46401">
    <property type="entry name" value="GLYCOSYLTRANSFERASE WBBK-RELATED"/>
    <property type="match status" value="1"/>
</dbReference>
<evidence type="ECO:0000259" key="2">
    <source>
        <dbReference type="Pfam" id="PF00534"/>
    </source>
</evidence>
<dbReference type="RefSeq" id="WP_185663430.1">
    <property type="nucleotide sequence ID" value="NZ_JACLAW010000004.1"/>
</dbReference>
<accession>A0A7X1FQL3</accession>
<organism evidence="3 4">
    <name type="scientific">Novosphingobium flavum</name>
    <dbReference type="NCBI Taxonomy" id="1778672"/>
    <lineage>
        <taxon>Bacteria</taxon>
        <taxon>Pseudomonadati</taxon>
        <taxon>Pseudomonadota</taxon>
        <taxon>Alphaproteobacteria</taxon>
        <taxon>Sphingomonadales</taxon>
        <taxon>Sphingomonadaceae</taxon>
        <taxon>Novosphingobium</taxon>
    </lineage>
</organism>
<dbReference type="Pfam" id="PF00534">
    <property type="entry name" value="Glycos_transf_1"/>
    <property type="match status" value="1"/>
</dbReference>
<dbReference type="GO" id="GO:0016757">
    <property type="term" value="F:glycosyltransferase activity"/>
    <property type="evidence" value="ECO:0007669"/>
    <property type="project" value="InterPro"/>
</dbReference>
<sequence length="369" mass="39137">MPPDVIVNGKFLRAPMTGVHRVAYEICNALADLEAAQAPQLRGRRFEVWHSRDGGDAARSLSLATRQIGPFDSIPWEQLTLPARQGRPVLLSLCNVGPMLAGNAVTMIHDAQVMLSPRSYTFAFRAWYRVVQTVLGRRNRALLTVSDFSRGQLARAGLAPLERIHTVHNGVDHVLRVAADPAAVTRLALAGESYVLALATTQEHKNIAVLLRAFARPELAGVKLVLFGSATREAFVAEGHAVPPGVVFAGRVSDGELRALMEGACALAFPSTTEGFGLPPLEAMLLGTPAVCAPCGALPEVCGAAALYADPHDDAAWAGVLAGLAADGDRRAALGAAGRDRAGQFTWRRAALRLLEVLDGLEPGRSEGS</sequence>
<dbReference type="Gene3D" id="3.40.50.2000">
    <property type="entry name" value="Glycogen Phosphorylase B"/>
    <property type="match status" value="2"/>
</dbReference>
<dbReference type="InterPro" id="IPR001296">
    <property type="entry name" value="Glyco_trans_1"/>
</dbReference>
<dbReference type="Proteomes" id="UP000566813">
    <property type="component" value="Unassembled WGS sequence"/>
</dbReference>
<dbReference type="EMBL" id="JACLAW010000004">
    <property type="protein sequence ID" value="MBC2665166.1"/>
    <property type="molecule type" value="Genomic_DNA"/>
</dbReference>
<gene>
    <name evidence="3" type="ORF">H7F51_06520</name>
</gene>
<evidence type="ECO:0000313" key="4">
    <source>
        <dbReference type="Proteomes" id="UP000566813"/>
    </source>
</evidence>
<protein>
    <submittedName>
        <fullName evidence="3">Glycosyltransferase family 4 protein</fullName>
    </submittedName>
</protein>
<keyword evidence="1 3" id="KW-0808">Transferase</keyword>
<evidence type="ECO:0000313" key="3">
    <source>
        <dbReference type="EMBL" id="MBC2665166.1"/>
    </source>
</evidence>
<dbReference type="GO" id="GO:0009103">
    <property type="term" value="P:lipopolysaccharide biosynthetic process"/>
    <property type="evidence" value="ECO:0007669"/>
    <property type="project" value="TreeGrafter"/>
</dbReference>
<proteinExistence type="predicted"/>